<accession>A0A1V0SH70</accession>
<dbReference type="EMBL" id="KY684106">
    <property type="protein sequence ID" value="ARF11053.1"/>
    <property type="molecule type" value="Genomic_DNA"/>
</dbReference>
<name>A0A1V0SH70_9VIRU</name>
<evidence type="ECO:0000313" key="2">
    <source>
        <dbReference type="EMBL" id="ARF11053.1"/>
    </source>
</evidence>
<reference evidence="2" key="1">
    <citation type="journal article" date="2017" name="Science">
        <title>Giant viruses with an expanded complement of translation system components.</title>
        <authorList>
            <person name="Schulz F."/>
            <person name="Yutin N."/>
            <person name="Ivanova N.N."/>
            <person name="Ortega D.R."/>
            <person name="Lee T.K."/>
            <person name="Vierheilig J."/>
            <person name="Daims H."/>
            <person name="Horn M."/>
            <person name="Wagner M."/>
            <person name="Jensen G.J."/>
            <person name="Kyrpides N.C."/>
            <person name="Koonin E.V."/>
            <person name="Woyke T."/>
        </authorList>
    </citation>
    <scope>NUCLEOTIDE SEQUENCE</scope>
    <source>
        <strain evidence="2">HKV1</strain>
    </source>
</reference>
<feature type="compositionally biased region" description="Low complexity" evidence="1">
    <location>
        <begin position="117"/>
        <end position="129"/>
    </location>
</feature>
<feature type="compositionally biased region" description="Low complexity" evidence="1">
    <location>
        <begin position="137"/>
        <end position="153"/>
    </location>
</feature>
<gene>
    <name evidence="2" type="ORF">Hokovirus_4_27</name>
</gene>
<organism evidence="2">
    <name type="scientific">Hokovirus HKV1</name>
    <dbReference type="NCBI Taxonomy" id="1977638"/>
    <lineage>
        <taxon>Viruses</taxon>
        <taxon>Varidnaviria</taxon>
        <taxon>Bamfordvirae</taxon>
        <taxon>Nucleocytoviricota</taxon>
        <taxon>Megaviricetes</taxon>
        <taxon>Imitervirales</taxon>
        <taxon>Mimiviridae</taxon>
        <taxon>Klosneuvirinae</taxon>
        <taxon>Hokovirus</taxon>
    </lineage>
</organism>
<protein>
    <submittedName>
        <fullName evidence="2">Uncharacterized protein</fullName>
    </submittedName>
</protein>
<proteinExistence type="predicted"/>
<sequence>MIVQNYKLYNKFNYYKISDEQIIEKLLMKTINYIILSDNYDLIPYCIINNNYYCYDINQKKIISKNNSNECEKYNTIFTTLIYEIDQIFISKNNYYNKNDVGYNYSDVINFNYINNNNTNNNNNRNNNKNNDDNNNDNDYNNTNNNNNNNNDNDNNDDIEDDEIIDIENIEEEINNIMACYEDYQKGITELKKIYSEQMDKCLQVKSKKLKIKNLIKKYKEQDEEKRNIFLCDIEIYKKMKNELINNKITMEFIQGSIFGKKFKIFEKMENDISIDNYEEFCRLLDEEEKHNMFVNDSI</sequence>
<feature type="region of interest" description="Disordered" evidence="1">
    <location>
        <begin position="117"/>
        <end position="159"/>
    </location>
</feature>
<evidence type="ECO:0000256" key="1">
    <source>
        <dbReference type="SAM" id="MobiDB-lite"/>
    </source>
</evidence>